<evidence type="ECO:0000256" key="1">
    <source>
        <dbReference type="ARBA" id="ARBA00000073"/>
    </source>
</evidence>
<dbReference type="Gene3D" id="3.30.2350.10">
    <property type="entry name" value="Pseudouridine synthase"/>
    <property type="match status" value="1"/>
</dbReference>
<dbReference type="InterPro" id="IPR006145">
    <property type="entry name" value="PsdUridine_synth_RsuA/RluA"/>
</dbReference>
<dbReference type="InterPro" id="IPR050188">
    <property type="entry name" value="RluA_PseudoU_synthase"/>
</dbReference>
<comment type="catalytic activity">
    <reaction evidence="1">
        <text>a uridine in RNA = a pseudouridine in RNA</text>
        <dbReference type="Rhea" id="RHEA:48348"/>
        <dbReference type="Rhea" id="RHEA-COMP:12068"/>
        <dbReference type="Rhea" id="RHEA-COMP:12069"/>
        <dbReference type="ChEBI" id="CHEBI:65314"/>
        <dbReference type="ChEBI" id="CHEBI:65315"/>
    </reaction>
</comment>
<dbReference type="InterPro" id="IPR020103">
    <property type="entry name" value="PsdUridine_synth_cat_dom_sf"/>
</dbReference>
<dbReference type="GO" id="GO:0003723">
    <property type="term" value="F:RNA binding"/>
    <property type="evidence" value="ECO:0007669"/>
    <property type="project" value="InterPro"/>
</dbReference>
<dbReference type="SUPFAM" id="SSF55120">
    <property type="entry name" value="Pseudouridine synthase"/>
    <property type="match status" value="1"/>
</dbReference>
<name>A0A846TJ35_9MICC</name>
<evidence type="ECO:0000313" key="5">
    <source>
        <dbReference type="EMBL" id="NKE08493.1"/>
    </source>
</evidence>
<protein>
    <recommendedName>
        <fullName evidence="2">RNA pseudouridylate synthase</fullName>
    </recommendedName>
    <alternativeName>
        <fullName evidence="3">RNA-uridine isomerase</fullName>
    </alternativeName>
</protein>
<dbReference type="EMBL" id="JAAVUN010000001">
    <property type="protein sequence ID" value="NKE08493.1"/>
    <property type="molecule type" value="Genomic_DNA"/>
</dbReference>
<evidence type="ECO:0000313" key="6">
    <source>
        <dbReference type="Proteomes" id="UP000521379"/>
    </source>
</evidence>
<dbReference type="PROSITE" id="PS01129">
    <property type="entry name" value="PSI_RLU"/>
    <property type="match status" value="1"/>
</dbReference>
<reference evidence="5 6" key="1">
    <citation type="submission" date="2020-02" db="EMBL/GenBank/DDBJ databases">
        <authorList>
            <person name="Sun Q."/>
        </authorList>
    </citation>
    <scope>NUCLEOTIDE SEQUENCE [LARGE SCALE GENOMIC DNA]</scope>
    <source>
        <strain evidence="5 6">YIM 13062</strain>
    </source>
</reference>
<gene>
    <name evidence="5" type="ORF">GTW58_00730</name>
</gene>
<evidence type="ECO:0000256" key="3">
    <source>
        <dbReference type="ARBA" id="ARBA00033164"/>
    </source>
</evidence>
<proteinExistence type="predicted"/>
<dbReference type="InterPro" id="IPR006224">
    <property type="entry name" value="PsdUridine_synth_RluA-like_CS"/>
</dbReference>
<organism evidence="5 6">
    <name type="scientific">Kocuria subflava</name>
    <dbReference type="NCBI Taxonomy" id="1736139"/>
    <lineage>
        <taxon>Bacteria</taxon>
        <taxon>Bacillati</taxon>
        <taxon>Actinomycetota</taxon>
        <taxon>Actinomycetes</taxon>
        <taxon>Micrococcales</taxon>
        <taxon>Micrococcaceae</taxon>
        <taxon>Kocuria</taxon>
    </lineage>
</organism>
<accession>A0A846TJ35</accession>
<comment type="caution">
    <text evidence="5">The sequence shown here is derived from an EMBL/GenBank/DDBJ whole genome shotgun (WGS) entry which is preliminary data.</text>
</comment>
<evidence type="ECO:0000259" key="4">
    <source>
        <dbReference type="Pfam" id="PF00849"/>
    </source>
</evidence>
<sequence length="318" mass="34959">MSRRRRPTSALPQRAGVDAVRVLLPDTTESVAAHLLARFPRSAQDLARLFATNAMVDDSGVPVRAADPCAGRAVWYHRPALPEPGVPRELPVIFEDAHLLVVDKPHGLPTTPRGSYVRNTALSLLRHIRQEPDLAPAHRLDRLTAGVLLFTRDPAIRGRMQRQFQDRHTRKSYEAVVHLPPGRGLAGLPAIRESRIEKPAGSLQAIEVDGPANAVTRMQPLLPQPWTDHDGAWAALSLHPTTGQTHQLRVHLNAAGTPIRWDPLYPEIIAPEGQDTSQPLQLLARSLSIRHPVSGDEMTFVSNRTLATLDPHPLPSNA</sequence>
<dbReference type="Proteomes" id="UP000521379">
    <property type="component" value="Unassembled WGS sequence"/>
</dbReference>
<dbReference type="AlphaFoldDB" id="A0A846TJ35"/>
<feature type="domain" description="Pseudouridine synthase RsuA/RluA-like" evidence="4">
    <location>
        <begin position="98"/>
        <end position="254"/>
    </location>
</feature>
<dbReference type="Pfam" id="PF00849">
    <property type="entry name" value="PseudoU_synth_2"/>
    <property type="match status" value="1"/>
</dbReference>
<keyword evidence="6" id="KW-1185">Reference proteome</keyword>
<dbReference type="GO" id="GO:0000455">
    <property type="term" value="P:enzyme-directed rRNA pseudouridine synthesis"/>
    <property type="evidence" value="ECO:0007669"/>
    <property type="project" value="TreeGrafter"/>
</dbReference>
<evidence type="ECO:0000256" key="2">
    <source>
        <dbReference type="ARBA" id="ARBA00031870"/>
    </source>
</evidence>
<dbReference type="PANTHER" id="PTHR21600">
    <property type="entry name" value="MITOCHONDRIAL RNA PSEUDOURIDINE SYNTHASE"/>
    <property type="match status" value="1"/>
</dbReference>
<dbReference type="PANTHER" id="PTHR21600:SF84">
    <property type="entry name" value="PSEUDOURIDINE SYNTHASE RSUA_RLUA-LIKE DOMAIN-CONTAINING PROTEIN"/>
    <property type="match status" value="1"/>
</dbReference>
<dbReference type="GO" id="GO:0140098">
    <property type="term" value="F:catalytic activity, acting on RNA"/>
    <property type="evidence" value="ECO:0007669"/>
    <property type="project" value="UniProtKB-ARBA"/>
</dbReference>
<dbReference type="GO" id="GO:0009982">
    <property type="term" value="F:pseudouridine synthase activity"/>
    <property type="evidence" value="ECO:0007669"/>
    <property type="project" value="InterPro"/>
</dbReference>